<dbReference type="AlphaFoldDB" id="A0A9W8Y9K5"/>
<proteinExistence type="predicted"/>
<evidence type="ECO:0000313" key="2">
    <source>
        <dbReference type="Proteomes" id="UP001140560"/>
    </source>
</evidence>
<evidence type="ECO:0000313" key="1">
    <source>
        <dbReference type="EMBL" id="KAJ4369603.1"/>
    </source>
</evidence>
<sequence length="131" mass="14454">MNEEEQKADSNTSMEHLFETLLDQDIPLTNLLKKYIKKYIKPNGLALAFGPAIFTRVDKAEAIKKADELSKWGFVWGGEAAIRDPEYLQGEMIIAPASESNGVMDLVTVAGVSVSEQGFKKLDLEPKLAVP</sequence>
<reference evidence="1" key="1">
    <citation type="submission" date="2022-10" db="EMBL/GenBank/DDBJ databases">
        <title>Tapping the CABI collections for fungal endophytes: first genome assemblies for Collariella, Neodidymelliopsis, Ascochyta clinopodiicola, Didymella pomorum, Didymosphaeria variabile, Neocosmospora piperis and Neocucurbitaria cava.</title>
        <authorList>
            <person name="Hill R."/>
        </authorList>
    </citation>
    <scope>NUCLEOTIDE SEQUENCE</scope>
    <source>
        <strain evidence="1">IMI 356814</strain>
    </source>
</reference>
<dbReference type="Proteomes" id="UP001140560">
    <property type="component" value="Unassembled WGS sequence"/>
</dbReference>
<gene>
    <name evidence="1" type="ORF">N0V83_005365</name>
</gene>
<organism evidence="1 2">
    <name type="scientific">Neocucurbitaria cava</name>
    <dbReference type="NCBI Taxonomy" id="798079"/>
    <lineage>
        <taxon>Eukaryota</taxon>
        <taxon>Fungi</taxon>
        <taxon>Dikarya</taxon>
        <taxon>Ascomycota</taxon>
        <taxon>Pezizomycotina</taxon>
        <taxon>Dothideomycetes</taxon>
        <taxon>Pleosporomycetidae</taxon>
        <taxon>Pleosporales</taxon>
        <taxon>Pleosporineae</taxon>
        <taxon>Cucurbitariaceae</taxon>
        <taxon>Neocucurbitaria</taxon>
    </lineage>
</organism>
<name>A0A9W8Y9K5_9PLEO</name>
<accession>A0A9W8Y9K5</accession>
<comment type="caution">
    <text evidence="1">The sequence shown here is derived from an EMBL/GenBank/DDBJ whole genome shotgun (WGS) entry which is preliminary data.</text>
</comment>
<keyword evidence="2" id="KW-1185">Reference proteome</keyword>
<protein>
    <submittedName>
        <fullName evidence="1">Uncharacterized protein</fullName>
    </submittedName>
</protein>
<dbReference type="EMBL" id="JAPEUY010000009">
    <property type="protein sequence ID" value="KAJ4369603.1"/>
    <property type="molecule type" value="Genomic_DNA"/>
</dbReference>